<protein>
    <submittedName>
        <fullName evidence="1">Uncharacterized protein</fullName>
    </submittedName>
</protein>
<accession>A0A9W9EVC8</accession>
<dbReference type="Proteomes" id="UP001149165">
    <property type="component" value="Unassembled WGS sequence"/>
</dbReference>
<gene>
    <name evidence="1" type="ORF">N7456_012186</name>
</gene>
<name>A0A9W9EVC8_9EURO</name>
<keyword evidence="2" id="KW-1185">Reference proteome</keyword>
<proteinExistence type="predicted"/>
<dbReference type="AlphaFoldDB" id="A0A9W9EVC8"/>
<organism evidence="1 2">
    <name type="scientific">Penicillium angulare</name>
    <dbReference type="NCBI Taxonomy" id="116970"/>
    <lineage>
        <taxon>Eukaryota</taxon>
        <taxon>Fungi</taxon>
        <taxon>Dikarya</taxon>
        <taxon>Ascomycota</taxon>
        <taxon>Pezizomycotina</taxon>
        <taxon>Eurotiomycetes</taxon>
        <taxon>Eurotiomycetidae</taxon>
        <taxon>Eurotiales</taxon>
        <taxon>Aspergillaceae</taxon>
        <taxon>Penicillium</taxon>
    </lineage>
</organism>
<evidence type="ECO:0000313" key="2">
    <source>
        <dbReference type="Proteomes" id="UP001149165"/>
    </source>
</evidence>
<sequence length="289" mass="32246">MVHYTYVTYQSTLDGNMGEYFNWVMVTPDRDTANTYFRALQQYQTVSSSDVNGNPGAKYSFTSVDRFGPQFWTYDSDSGENFHLTARALCGNPKMKQVNPDFADVFGKIRVYWIGAYADGRFRTFFPGNDGPGGQDDHDQLSGDSFFVKRRGFNDYWYLSPGSSTVVLDSTRRSRFIFTVLLKSSETAYPKMPITDADQVKIEVIVSGVRIPIGTTSDNYLVAGTGLSQHTFTFRDLKTRFSLNDGSLKHPNGTTDDVSIVTWADTDSLGSADSFEIIDGTSLTESSDN</sequence>
<evidence type="ECO:0000313" key="1">
    <source>
        <dbReference type="EMBL" id="KAJ5088570.1"/>
    </source>
</evidence>
<dbReference type="OrthoDB" id="4358442at2759"/>
<reference evidence="1" key="2">
    <citation type="journal article" date="2023" name="IMA Fungus">
        <title>Comparative genomic study of the Penicillium genus elucidates a diverse pangenome and 15 lateral gene transfer events.</title>
        <authorList>
            <person name="Petersen C."/>
            <person name="Sorensen T."/>
            <person name="Nielsen M.R."/>
            <person name="Sondergaard T.E."/>
            <person name="Sorensen J.L."/>
            <person name="Fitzpatrick D.A."/>
            <person name="Frisvad J.C."/>
            <person name="Nielsen K.L."/>
        </authorList>
    </citation>
    <scope>NUCLEOTIDE SEQUENCE</scope>
    <source>
        <strain evidence="1">IBT 30069</strain>
    </source>
</reference>
<comment type="caution">
    <text evidence="1">The sequence shown here is derived from an EMBL/GenBank/DDBJ whole genome shotgun (WGS) entry which is preliminary data.</text>
</comment>
<dbReference type="EMBL" id="JAPQKH010000007">
    <property type="protein sequence ID" value="KAJ5088570.1"/>
    <property type="molecule type" value="Genomic_DNA"/>
</dbReference>
<reference evidence="1" key="1">
    <citation type="submission" date="2022-11" db="EMBL/GenBank/DDBJ databases">
        <authorList>
            <person name="Petersen C."/>
        </authorList>
    </citation>
    <scope>NUCLEOTIDE SEQUENCE</scope>
    <source>
        <strain evidence="1">IBT 30069</strain>
    </source>
</reference>